<dbReference type="CDD" id="cd00100">
    <property type="entry name" value="beta-trefoil_IL1"/>
    <property type="match status" value="1"/>
</dbReference>
<proteinExistence type="inferred from homology"/>
<evidence type="ECO:0000256" key="4">
    <source>
        <dbReference type="ARBA" id="ARBA00010448"/>
    </source>
</evidence>
<dbReference type="PANTHER" id="PTHR10078">
    <property type="entry name" value="INTERLEUKIN-1 FAMILY MEMBER"/>
    <property type="match status" value="1"/>
</dbReference>
<dbReference type="GO" id="GO:0005764">
    <property type="term" value="C:lysosome"/>
    <property type="evidence" value="ECO:0007669"/>
    <property type="project" value="UniProtKB-SubCell"/>
</dbReference>
<keyword evidence="15" id="KW-1185">Reference proteome</keyword>
<dbReference type="GO" id="GO:0005125">
    <property type="term" value="F:cytokine activity"/>
    <property type="evidence" value="ECO:0007669"/>
    <property type="project" value="UniProtKB-KW"/>
</dbReference>
<evidence type="ECO:0000313" key="14">
    <source>
        <dbReference type="Ensembl" id="ENSATEP00000023304.2"/>
    </source>
</evidence>
<organism evidence="14 15">
    <name type="scientific">Anabas testudineus</name>
    <name type="common">Climbing perch</name>
    <name type="synonym">Anthias testudineus</name>
    <dbReference type="NCBI Taxonomy" id="64144"/>
    <lineage>
        <taxon>Eukaryota</taxon>
        <taxon>Metazoa</taxon>
        <taxon>Chordata</taxon>
        <taxon>Craniata</taxon>
        <taxon>Vertebrata</taxon>
        <taxon>Euteleostomi</taxon>
        <taxon>Actinopterygii</taxon>
        <taxon>Neopterygii</taxon>
        <taxon>Teleostei</taxon>
        <taxon>Neoteleostei</taxon>
        <taxon>Acanthomorphata</taxon>
        <taxon>Anabantaria</taxon>
        <taxon>Anabantiformes</taxon>
        <taxon>Anabantoidei</taxon>
        <taxon>Anabantidae</taxon>
        <taxon>Anabas</taxon>
    </lineage>
</organism>
<evidence type="ECO:0000256" key="6">
    <source>
        <dbReference type="ARBA" id="ARBA00022490"/>
    </source>
</evidence>
<evidence type="ECO:0000256" key="2">
    <source>
        <dbReference type="ARBA" id="ARBA00004514"/>
    </source>
</evidence>
<reference evidence="14" key="2">
    <citation type="submission" date="2025-08" db="UniProtKB">
        <authorList>
            <consortium name="Ensembl"/>
        </authorList>
    </citation>
    <scope>IDENTIFICATION</scope>
</reference>
<dbReference type="InterPro" id="IPR000975">
    <property type="entry name" value="IL-1_fam"/>
</dbReference>
<protein>
    <recommendedName>
        <fullName evidence="5">Interleukin-1 beta</fullName>
    </recommendedName>
</protein>
<dbReference type="Ensembl" id="ENSATET00000023678.3">
    <property type="protein sequence ID" value="ENSATEP00000023304.2"/>
    <property type="gene ID" value="ENSATEG00000016149.3"/>
</dbReference>
<evidence type="ECO:0000256" key="3">
    <source>
        <dbReference type="ARBA" id="ARBA00004550"/>
    </source>
</evidence>
<dbReference type="GO" id="GO:0051781">
    <property type="term" value="P:positive regulation of cell division"/>
    <property type="evidence" value="ECO:0007669"/>
    <property type="project" value="UniProtKB-KW"/>
</dbReference>
<dbReference type="STRING" id="64144.ENSATEP00000023304"/>
<comment type="similarity">
    <text evidence="4">Belongs to the IL-1 family.</text>
</comment>
<evidence type="ECO:0000256" key="7">
    <source>
        <dbReference type="ARBA" id="ARBA00022514"/>
    </source>
</evidence>
<accession>A0A3Q1IVN0</accession>
<evidence type="ECO:0000256" key="5">
    <source>
        <dbReference type="ARBA" id="ARBA00014702"/>
    </source>
</evidence>
<dbReference type="OMA" id="HEGKHQY"/>
<dbReference type="InterPro" id="IPR008996">
    <property type="entry name" value="IL1/FGF"/>
</dbReference>
<dbReference type="AlphaFoldDB" id="A0A3Q1IVN0"/>
<evidence type="ECO:0000256" key="9">
    <source>
        <dbReference type="ARBA" id="ARBA00022620"/>
    </source>
</evidence>
<evidence type="ECO:0000256" key="1">
    <source>
        <dbReference type="ARBA" id="ARBA00004371"/>
    </source>
</evidence>
<keyword evidence="6" id="KW-0963">Cytoplasm</keyword>
<feature type="region of interest" description="Disordered" evidence="13">
    <location>
        <begin position="119"/>
        <end position="138"/>
    </location>
</feature>
<name>A0A3Q1IVN0_ANATE</name>
<dbReference type="InParanoid" id="A0A3Q1IVN0"/>
<keyword evidence="12" id="KW-0497">Mitogen</keyword>
<dbReference type="Pfam" id="PF00340">
    <property type="entry name" value="IL1"/>
    <property type="match status" value="1"/>
</dbReference>
<comment type="subcellular location">
    <subcellularLocation>
        <location evidence="2">Cytoplasm</location>
        <location evidence="2">Cytosol</location>
    </subcellularLocation>
    <subcellularLocation>
        <location evidence="1">Lysosome</location>
    </subcellularLocation>
    <subcellularLocation>
        <location evidence="3">Secreted</location>
        <location evidence="3">Extracellular exosome</location>
    </subcellularLocation>
</comment>
<evidence type="ECO:0000256" key="10">
    <source>
        <dbReference type="ARBA" id="ARBA00023198"/>
    </source>
</evidence>
<keyword evidence="10" id="KW-0395">Inflammatory response</keyword>
<dbReference type="GO" id="GO:0001660">
    <property type="term" value="P:fever generation"/>
    <property type="evidence" value="ECO:0007669"/>
    <property type="project" value="UniProtKB-KW"/>
</dbReference>
<reference evidence="14" key="3">
    <citation type="submission" date="2025-09" db="UniProtKB">
        <authorList>
            <consortium name="Ensembl"/>
        </authorList>
    </citation>
    <scope>IDENTIFICATION</scope>
</reference>
<keyword evidence="11" id="KW-0458">Lysosome</keyword>
<dbReference type="Proteomes" id="UP000265040">
    <property type="component" value="Chromosome 3"/>
</dbReference>
<dbReference type="GO" id="GO:0071222">
    <property type="term" value="P:cellular response to lipopolysaccharide"/>
    <property type="evidence" value="ECO:0007669"/>
    <property type="project" value="TreeGrafter"/>
</dbReference>
<keyword evidence="7" id="KW-0202">Cytokine</keyword>
<evidence type="ECO:0000256" key="12">
    <source>
        <dbReference type="ARBA" id="ARBA00023246"/>
    </source>
</evidence>
<dbReference type="GeneTree" id="ENSGT00390000016316"/>
<dbReference type="SUPFAM" id="SSF50353">
    <property type="entry name" value="Cytokine"/>
    <property type="match status" value="1"/>
</dbReference>
<dbReference type="GO" id="GO:0019221">
    <property type="term" value="P:cytokine-mediated signaling pathway"/>
    <property type="evidence" value="ECO:0007669"/>
    <property type="project" value="TreeGrafter"/>
</dbReference>
<evidence type="ECO:0000256" key="13">
    <source>
        <dbReference type="SAM" id="MobiDB-lite"/>
    </source>
</evidence>
<evidence type="ECO:0000313" key="15">
    <source>
        <dbReference type="Proteomes" id="UP000265040"/>
    </source>
</evidence>
<evidence type="ECO:0000256" key="11">
    <source>
        <dbReference type="ARBA" id="ARBA00023228"/>
    </source>
</evidence>
<dbReference type="Gene3D" id="2.80.10.50">
    <property type="match status" value="1"/>
</dbReference>
<keyword evidence="9" id="KW-0666">Pyrogen</keyword>
<keyword evidence="8" id="KW-0964">Secreted</keyword>
<evidence type="ECO:0000256" key="8">
    <source>
        <dbReference type="ARBA" id="ARBA00022525"/>
    </source>
</evidence>
<dbReference type="GO" id="GO:0006955">
    <property type="term" value="P:immune response"/>
    <property type="evidence" value="ECO:0007669"/>
    <property type="project" value="InterPro"/>
</dbReference>
<dbReference type="GO" id="GO:0005829">
    <property type="term" value="C:cytosol"/>
    <property type="evidence" value="ECO:0007669"/>
    <property type="project" value="UniProtKB-SubCell"/>
</dbReference>
<sequence>MDLKDSLVKGGVLIVHQIHEGKHQYEVNNVVKYKNTNGEKMFVSRGDKLMRINDMDLQDLTPEELAKMIAMGNLKLMVHKASRMEEHNNQFLPAVETLHPISKEFTILQFSMEMKREADLEENEVRQEEDRRDDGGVEEDICRAEDREERDLLVISMNTTSISVVKGRGCGTGAPCHGCNGTGCTFNDVVMVSTSSTVTLVPRGSFRQDKPLTASIEHVASQNYIRALCSQHILYASPNPERITIYHYKSNFMDRVFRGIPVVLNFTDSNCFIRCCREGGRAFLKVETCEKQRLKQITKTDERALSFVFYMKSDRSKTTRFESALYSGWFIQIVSVNTEFQVKIDTVDQQSDPSFLFVIQK</sequence>
<dbReference type="GO" id="GO:0005615">
    <property type="term" value="C:extracellular space"/>
    <property type="evidence" value="ECO:0007669"/>
    <property type="project" value="UniProtKB-KW"/>
</dbReference>
<dbReference type="GO" id="GO:0010628">
    <property type="term" value="P:positive regulation of gene expression"/>
    <property type="evidence" value="ECO:0007669"/>
    <property type="project" value="TreeGrafter"/>
</dbReference>
<dbReference type="PANTHER" id="PTHR10078:SF30">
    <property type="entry name" value="INTERLEUKIN-1 BETA"/>
    <property type="match status" value="1"/>
</dbReference>
<reference evidence="14" key="1">
    <citation type="submission" date="2021-04" db="EMBL/GenBank/DDBJ databases">
        <authorList>
            <consortium name="Wellcome Sanger Institute Data Sharing"/>
        </authorList>
    </citation>
    <scope>NUCLEOTIDE SEQUENCE [LARGE SCALE GENOMIC DNA]</scope>
</reference>